<evidence type="ECO:0000313" key="4">
    <source>
        <dbReference type="Proteomes" id="UP000050525"/>
    </source>
</evidence>
<dbReference type="GO" id="GO:0008023">
    <property type="term" value="C:transcription elongation factor complex"/>
    <property type="evidence" value="ECO:0007669"/>
    <property type="project" value="InterPro"/>
</dbReference>
<protein>
    <recommendedName>
        <fullName evidence="2">RNA polymerase II elongation factor ELL N-terminal domain-containing protein</fullName>
    </recommendedName>
</protein>
<dbReference type="Pfam" id="PF10390">
    <property type="entry name" value="ELL"/>
    <property type="match status" value="1"/>
</dbReference>
<dbReference type="InterPro" id="IPR019464">
    <property type="entry name" value="ELL_N"/>
</dbReference>
<dbReference type="PANTHER" id="PTHR23288">
    <property type="entry name" value="OCCLUDIN AND RNA POLYMERASE II ELONGATION FACTOR ELL"/>
    <property type="match status" value="1"/>
</dbReference>
<dbReference type="InterPro" id="IPR031176">
    <property type="entry name" value="ELL/occludin"/>
</dbReference>
<evidence type="ECO:0000259" key="2">
    <source>
        <dbReference type="Pfam" id="PF10390"/>
    </source>
</evidence>
<gene>
    <name evidence="3" type="ORF">Y1Q_0020668</name>
</gene>
<dbReference type="InterPro" id="IPR042065">
    <property type="entry name" value="E3_ELL-like"/>
</dbReference>
<comment type="caution">
    <text evidence="3">The sequence shown here is derived from an EMBL/GenBank/DDBJ whole genome shotgun (WGS) entry which is preliminary data.</text>
</comment>
<dbReference type="PANTHER" id="PTHR23288:SF12">
    <property type="entry name" value="RNA POLYMERASE II ELONGATION FACTOR ELL2 ISOFORM X1"/>
    <property type="match status" value="1"/>
</dbReference>
<organism evidence="3 4">
    <name type="scientific">Alligator mississippiensis</name>
    <name type="common">American alligator</name>
    <dbReference type="NCBI Taxonomy" id="8496"/>
    <lineage>
        <taxon>Eukaryota</taxon>
        <taxon>Metazoa</taxon>
        <taxon>Chordata</taxon>
        <taxon>Craniata</taxon>
        <taxon>Vertebrata</taxon>
        <taxon>Euteleostomi</taxon>
        <taxon>Archelosauria</taxon>
        <taxon>Archosauria</taxon>
        <taxon>Crocodylia</taxon>
        <taxon>Alligatoridae</taxon>
        <taxon>Alligatorinae</taxon>
        <taxon>Alligator</taxon>
    </lineage>
</organism>
<dbReference type="SUPFAM" id="SSF46785">
    <property type="entry name" value="Winged helix' DNA-binding domain"/>
    <property type="match status" value="1"/>
</dbReference>
<dbReference type="InterPro" id="IPR036390">
    <property type="entry name" value="WH_DNA-bd_sf"/>
</dbReference>
<dbReference type="STRING" id="8496.A0A151P4R7"/>
<dbReference type="GO" id="GO:0000987">
    <property type="term" value="F:cis-regulatory region sequence-specific DNA binding"/>
    <property type="evidence" value="ECO:0007669"/>
    <property type="project" value="TreeGrafter"/>
</dbReference>
<evidence type="ECO:0000256" key="1">
    <source>
        <dbReference type="SAM" id="MobiDB-lite"/>
    </source>
</evidence>
<dbReference type="AlphaFoldDB" id="A0A151P4R7"/>
<accession>A0A151P4R7</accession>
<dbReference type="Proteomes" id="UP000050525">
    <property type="component" value="Unassembled WGS sequence"/>
</dbReference>
<sequence length="218" mass="24183">MDPQALARYLVQLLAPRPQHKHELLARLERTRGSLQNGAQLLAVLEQVAQPEPGGHRYRLREELLGQVQEDWPGYTPAERQLLAQLLHRKQELGAWAGPSLVPRQEGAETPAQQNTGKKPWGMKRLALPASCRPPQLKRARVAEASLESCPGSLQEPRPEPARAQPQPEQPSRPSTPGETSSSEEASEDWEEGTLCLEQDLAVLGGEWLHPRGRQPGQ</sequence>
<evidence type="ECO:0000313" key="3">
    <source>
        <dbReference type="EMBL" id="KYO44048.1"/>
    </source>
</evidence>
<dbReference type="GO" id="GO:0006368">
    <property type="term" value="P:transcription elongation by RNA polymerase II"/>
    <property type="evidence" value="ECO:0007669"/>
    <property type="project" value="InterPro"/>
</dbReference>
<dbReference type="GO" id="GO:0042795">
    <property type="term" value="P:snRNA transcription by RNA polymerase II"/>
    <property type="evidence" value="ECO:0007669"/>
    <property type="project" value="TreeGrafter"/>
</dbReference>
<feature type="region of interest" description="Disordered" evidence="1">
    <location>
        <begin position="101"/>
        <end position="199"/>
    </location>
</feature>
<dbReference type="GO" id="GO:0032968">
    <property type="term" value="P:positive regulation of transcription elongation by RNA polymerase II"/>
    <property type="evidence" value="ECO:0007669"/>
    <property type="project" value="TreeGrafter"/>
</dbReference>
<keyword evidence="4" id="KW-1185">Reference proteome</keyword>
<feature type="compositionally biased region" description="Low complexity" evidence="1">
    <location>
        <begin position="162"/>
        <end position="184"/>
    </location>
</feature>
<dbReference type="EMBL" id="AKHW03000970">
    <property type="protein sequence ID" value="KYO44048.1"/>
    <property type="molecule type" value="Genomic_DNA"/>
</dbReference>
<dbReference type="Gene3D" id="1.10.10.2670">
    <property type="entry name" value="E3 ubiquitin-protein ligase"/>
    <property type="match status" value="1"/>
</dbReference>
<proteinExistence type="predicted"/>
<name>A0A151P4R7_ALLMI</name>
<reference evidence="3 4" key="1">
    <citation type="journal article" date="2012" name="Genome Biol.">
        <title>Sequencing three crocodilian genomes to illuminate the evolution of archosaurs and amniotes.</title>
        <authorList>
            <person name="St John J.A."/>
            <person name="Braun E.L."/>
            <person name="Isberg S.R."/>
            <person name="Miles L.G."/>
            <person name="Chong A.Y."/>
            <person name="Gongora J."/>
            <person name="Dalzell P."/>
            <person name="Moran C."/>
            <person name="Bed'hom B."/>
            <person name="Abzhanov A."/>
            <person name="Burgess S.C."/>
            <person name="Cooksey A.M."/>
            <person name="Castoe T.A."/>
            <person name="Crawford N.G."/>
            <person name="Densmore L.D."/>
            <person name="Drew J.C."/>
            <person name="Edwards S.V."/>
            <person name="Faircloth B.C."/>
            <person name="Fujita M.K."/>
            <person name="Greenwold M.J."/>
            <person name="Hoffmann F.G."/>
            <person name="Howard J.M."/>
            <person name="Iguchi T."/>
            <person name="Janes D.E."/>
            <person name="Khan S.Y."/>
            <person name="Kohno S."/>
            <person name="de Koning A.J."/>
            <person name="Lance S.L."/>
            <person name="McCarthy F.M."/>
            <person name="McCormack J.E."/>
            <person name="Merchant M.E."/>
            <person name="Peterson D.G."/>
            <person name="Pollock D.D."/>
            <person name="Pourmand N."/>
            <person name="Raney B.J."/>
            <person name="Roessler K.A."/>
            <person name="Sanford J.R."/>
            <person name="Sawyer R.H."/>
            <person name="Schmidt C.J."/>
            <person name="Triplett E.W."/>
            <person name="Tuberville T.D."/>
            <person name="Venegas-Anaya M."/>
            <person name="Howard J.T."/>
            <person name="Jarvis E.D."/>
            <person name="Guillette L.J.Jr."/>
            <person name="Glenn T.C."/>
            <person name="Green R.E."/>
            <person name="Ray D.A."/>
        </authorList>
    </citation>
    <scope>NUCLEOTIDE SEQUENCE [LARGE SCALE GENOMIC DNA]</scope>
    <source>
        <strain evidence="3">KSC_2009_1</strain>
    </source>
</reference>
<feature type="domain" description="RNA polymerase II elongation factor ELL N-terminal" evidence="2">
    <location>
        <begin position="10"/>
        <end position="90"/>
    </location>
</feature>